<dbReference type="CDD" id="cd00161">
    <property type="entry name" value="beta-trefoil_Ricin-like"/>
    <property type="match status" value="1"/>
</dbReference>
<dbReference type="EMBL" id="JASNQZ010000008">
    <property type="protein sequence ID" value="KAL0953250.1"/>
    <property type="molecule type" value="Genomic_DNA"/>
</dbReference>
<accession>A0ABR3JCN6</accession>
<evidence type="ECO:0000256" key="2">
    <source>
        <dbReference type="SAM" id="SignalP"/>
    </source>
</evidence>
<dbReference type="Gene3D" id="2.80.10.50">
    <property type="match status" value="2"/>
</dbReference>
<proteinExistence type="predicted"/>
<feature type="region of interest" description="Disordered" evidence="1">
    <location>
        <begin position="27"/>
        <end position="106"/>
    </location>
</feature>
<feature type="domain" description="Ricin B lectin" evidence="3">
    <location>
        <begin position="104"/>
        <end position="234"/>
    </location>
</feature>
<keyword evidence="2" id="KW-0732">Signal</keyword>
<organism evidence="4 5">
    <name type="scientific">Hohenbuehelia grisea</name>
    <dbReference type="NCBI Taxonomy" id="104357"/>
    <lineage>
        <taxon>Eukaryota</taxon>
        <taxon>Fungi</taxon>
        <taxon>Dikarya</taxon>
        <taxon>Basidiomycota</taxon>
        <taxon>Agaricomycotina</taxon>
        <taxon>Agaricomycetes</taxon>
        <taxon>Agaricomycetidae</taxon>
        <taxon>Agaricales</taxon>
        <taxon>Pleurotineae</taxon>
        <taxon>Pleurotaceae</taxon>
        <taxon>Hohenbuehelia</taxon>
    </lineage>
</organism>
<reference evidence="5" key="1">
    <citation type="submission" date="2024-06" db="EMBL/GenBank/DDBJ databases">
        <title>Multi-omics analyses provide insights into the biosynthesis of the anticancer antibiotic pleurotin in Hohenbuehelia grisea.</title>
        <authorList>
            <person name="Weaver J.A."/>
            <person name="Alberti F."/>
        </authorList>
    </citation>
    <scope>NUCLEOTIDE SEQUENCE [LARGE SCALE GENOMIC DNA]</scope>
    <source>
        <strain evidence="5">T-177</strain>
    </source>
</reference>
<name>A0ABR3JCN6_9AGAR</name>
<evidence type="ECO:0000259" key="3">
    <source>
        <dbReference type="SMART" id="SM00458"/>
    </source>
</evidence>
<dbReference type="SUPFAM" id="SSF50370">
    <property type="entry name" value="Ricin B-like lectins"/>
    <property type="match status" value="1"/>
</dbReference>
<evidence type="ECO:0000256" key="1">
    <source>
        <dbReference type="SAM" id="MobiDB-lite"/>
    </source>
</evidence>
<evidence type="ECO:0000313" key="5">
    <source>
        <dbReference type="Proteomes" id="UP001556367"/>
    </source>
</evidence>
<dbReference type="Pfam" id="PF00652">
    <property type="entry name" value="Ricin_B_lectin"/>
    <property type="match status" value="1"/>
</dbReference>
<feature type="chain" id="PRO_5045241388" description="Ricin B lectin domain-containing protein" evidence="2">
    <location>
        <begin position="19"/>
        <end position="234"/>
    </location>
</feature>
<feature type="signal peptide" evidence="2">
    <location>
        <begin position="1"/>
        <end position="18"/>
    </location>
</feature>
<gene>
    <name evidence="4" type="ORF">HGRIS_004502</name>
</gene>
<comment type="caution">
    <text evidence="4">The sequence shown here is derived from an EMBL/GenBank/DDBJ whole genome shotgun (WGS) entry which is preliminary data.</text>
</comment>
<sequence>MHFLRPFVALCATSSVLGFNIGRRAATTSSVTATTSPSAAKVDSSTASSTVSSTASSSSVGSSSSSSLASSATASTTSSSSQLASSSAEPSATETDGAPPIPTAWQLHPNGNLAKCLDITNDTRVEGTNVQIYDCNGTPAQDWVFDFGNTTVQLSDTDFCLDAGNQTVNGSNLTILACNETSPSQQFYYTEDLRLALRDQAGFCLDLTDGILDNGNRVQSWKCFDDNTNQIWTT</sequence>
<protein>
    <recommendedName>
        <fullName evidence="3">Ricin B lectin domain-containing protein</fullName>
    </recommendedName>
</protein>
<dbReference type="Proteomes" id="UP001556367">
    <property type="component" value="Unassembled WGS sequence"/>
</dbReference>
<dbReference type="PROSITE" id="PS50231">
    <property type="entry name" value="RICIN_B_LECTIN"/>
    <property type="match status" value="1"/>
</dbReference>
<feature type="compositionally biased region" description="Low complexity" evidence="1">
    <location>
        <begin position="27"/>
        <end position="95"/>
    </location>
</feature>
<keyword evidence="5" id="KW-1185">Reference proteome</keyword>
<dbReference type="SMART" id="SM00458">
    <property type="entry name" value="RICIN"/>
    <property type="match status" value="1"/>
</dbReference>
<dbReference type="InterPro" id="IPR035992">
    <property type="entry name" value="Ricin_B-like_lectins"/>
</dbReference>
<dbReference type="InterPro" id="IPR000772">
    <property type="entry name" value="Ricin_B_lectin"/>
</dbReference>
<evidence type="ECO:0000313" key="4">
    <source>
        <dbReference type="EMBL" id="KAL0953250.1"/>
    </source>
</evidence>